<evidence type="ECO:0000313" key="7">
    <source>
        <dbReference type="EMBL" id="MTH64554.1"/>
    </source>
</evidence>
<keyword evidence="3" id="KW-0677">Repeat</keyword>
<evidence type="ECO:0000313" key="8">
    <source>
        <dbReference type="Proteomes" id="UP000478740"/>
    </source>
</evidence>
<evidence type="ECO:0000256" key="2">
    <source>
        <dbReference type="ARBA" id="ARBA00022679"/>
    </source>
</evidence>
<dbReference type="InterPro" id="IPR011004">
    <property type="entry name" value="Trimer_LpxA-like_sf"/>
</dbReference>
<keyword evidence="4 5" id="KW-0012">Acyltransferase</keyword>
<evidence type="ECO:0000256" key="5">
    <source>
        <dbReference type="RuleBase" id="RU367021"/>
    </source>
</evidence>
<gene>
    <name evidence="7" type="ORF">GL284_09750</name>
</gene>
<keyword evidence="2 5" id="KW-0808">Transferase</keyword>
<dbReference type="Pfam" id="PF00132">
    <property type="entry name" value="Hexapep"/>
    <property type="match status" value="1"/>
</dbReference>
<dbReference type="EC" id="2.3.1.-" evidence="5"/>
<comment type="similarity">
    <text evidence="1 5">Belongs to the transferase hexapeptide repeat family.</text>
</comment>
<dbReference type="FunFam" id="2.160.10.10:FF:000008">
    <property type="entry name" value="Maltose O-acetyltransferase"/>
    <property type="match status" value="1"/>
</dbReference>
<dbReference type="InterPro" id="IPR024688">
    <property type="entry name" value="Mac_dom"/>
</dbReference>
<feature type="domain" description="Maltose/galactoside acetyltransferase" evidence="6">
    <location>
        <begin position="4"/>
        <end position="59"/>
    </location>
</feature>
<dbReference type="Gene3D" id="2.160.10.10">
    <property type="entry name" value="Hexapeptide repeat proteins"/>
    <property type="match status" value="1"/>
</dbReference>
<dbReference type="Proteomes" id="UP000478740">
    <property type="component" value="Unassembled WGS sequence"/>
</dbReference>
<evidence type="ECO:0000259" key="6">
    <source>
        <dbReference type="SMART" id="SM01266"/>
    </source>
</evidence>
<keyword evidence="8" id="KW-1185">Reference proteome</keyword>
<evidence type="ECO:0000256" key="1">
    <source>
        <dbReference type="ARBA" id="ARBA00007274"/>
    </source>
</evidence>
<dbReference type="SUPFAM" id="SSF51161">
    <property type="entry name" value="Trimeric LpxA-like enzymes"/>
    <property type="match status" value="1"/>
</dbReference>
<protein>
    <recommendedName>
        <fullName evidence="5">Acetyltransferase</fullName>
        <ecNumber evidence="5">2.3.1.-</ecNumber>
    </recommendedName>
</protein>
<dbReference type="RefSeq" id="WP_341870345.1">
    <property type="nucleotide sequence ID" value="NZ_WMIH01000008.1"/>
</dbReference>
<dbReference type="CDD" id="cd03357">
    <property type="entry name" value="LbH_MAT_GAT"/>
    <property type="match status" value="1"/>
</dbReference>
<evidence type="ECO:0000256" key="3">
    <source>
        <dbReference type="ARBA" id="ARBA00022737"/>
    </source>
</evidence>
<organism evidence="7 8">
    <name type="scientific">Paracoccus shanxieyensis</name>
    <dbReference type="NCBI Taxonomy" id="2675752"/>
    <lineage>
        <taxon>Bacteria</taxon>
        <taxon>Pseudomonadati</taxon>
        <taxon>Pseudomonadota</taxon>
        <taxon>Alphaproteobacteria</taxon>
        <taxon>Rhodobacterales</taxon>
        <taxon>Paracoccaceae</taxon>
        <taxon>Paracoccus</taxon>
    </lineage>
</organism>
<accession>A0A6L6J190</accession>
<sequence>MTELEKAAKGLIYDANFDETVLAARLAAKRLLHRLNALPPDAEPQRQVLLRRLLASAGERLVIEGPFHCDYGFNIRIGRNFYANVNLVILDGAEVSIGDNVFIAPNVGIYTAGHPLDPERRNAGLEYALPIRIGNDVWIGGGVSILPGVTISDGAVIGAGAVVTKDVPPATLWAGNPARQIRPITEDDARRSDFTRR</sequence>
<comment type="caution">
    <text evidence="7">The sequence shown here is derived from an EMBL/GenBank/DDBJ whole genome shotgun (WGS) entry which is preliminary data.</text>
</comment>
<proteinExistence type="inferred from homology"/>
<dbReference type="PANTHER" id="PTHR43017:SF1">
    <property type="entry name" value="ACETYLTRANSFERASE YJL218W-RELATED"/>
    <property type="match status" value="1"/>
</dbReference>
<reference evidence="7 8" key="1">
    <citation type="submission" date="2019-11" db="EMBL/GenBank/DDBJ databases">
        <authorList>
            <person name="Dong K."/>
        </authorList>
    </citation>
    <scope>NUCLEOTIDE SEQUENCE [LARGE SCALE GENOMIC DNA]</scope>
    <source>
        <strain evidence="7 8">DK608</strain>
    </source>
</reference>
<dbReference type="InterPro" id="IPR001451">
    <property type="entry name" value="Hexapep"/>
</dbReference>
<dbReference type="AlphaFoldDB" id="A0A6L6J190"/>
<dbReference type="Pfam" id="PF12464">
    <property type="entry name" value="Mac"/>
    <property type="match status" value="1"/>
</dbReference>
<dbReference type="PANTHER" id="PTHR43017">
    <property type="entry name" value="GALACTOSIDE O-ACETYLTRANSFERASE"/>
    <property type="match status" value="1"/>
</dbReference>
<dbReference type="GO" id="GO:0008870">
    <property type="term" value="F:galactoside O-acetyltransferase activity"/>
    <property type="evidence" value="ECO:0007669"/>
    <property type="project" value="TreeGrafter"/>
</dbReference>
<name>A0A6L6J190_9RHOB</name>
<dbReference type="SMART" id="SM01266">
    <property type="entry name" value="Mac"/>
    <property type="match status" value="1"/>
</dbReference>
<evidence type="ECO:0000256" key="4">
    <source>
        <dbReference type="ARBA" id="ARBA00023315"/>
    </source>
</evidence>
<dbReference type="EMBL" id="WMII01000008">
    <property type="protein sequence ID" value="MTH64554.1"/>
    <property type="molecule type" value="Genomic_DNA"/>
</dbReference>
<dbReference type="InterPro" id="IPR039369">
    <property type="entry name" value="LacA-like"/>
</dbReference>